<keyword evidence="1" id="KW-0433">Leucine-rich repeat</keyword>
<evidence type="ECO:0000256" key="4">
    <source>
        <dbReference type="SAM" id="SignalP"/>
    </source>
</evidence>
<sequence length="423" mass="47415">MTMQVEVIILALSFALCGTFPWHQTPSGQEARPRADPCPSADLIAPCECWEEEELPGVFLQDFPNPNLMSLTVARSNLGHLPQDIFHGKTFQSVRLTGGGVSSLAPAALDNSRETLTQFFVNDNQLTNFSLQDLHLFPHVNALYLSNNQLLSIDALVGMPEQATLSAFFVSQNYLTSLHPDVFKSVPGIGSLRLDNNRLTHLSPRLFYPLYQLQVLTLYDNTLLQLGTGDLWFSTPILRSLDLRNNGPGLLWEADVFRGVGFDTKVDLANNRFHKLEYDVFGPVLKNVSTFFGFVSNYLTCDCSVLWLVMDEALQRHAYSATCKNFTYVDDLDRDAMVRNAHGPDALKQPSRLPPSKHLPDFPLRSPRLDPQQSFYLNKDSPNPYLQPPLPPSPPHPNPYLRLPFPPSPTFNPLAPPPTSPRY</sequence>
<organism evidence="5 6">
    <name type="scientific">Penaeus vannamei</name>
    <name type="common">Whiteleg shrimp</name>
    <name type="synonym">Litopenaeus vannamei</name>
    <dbReference type="NCBI Taxonomy" id="6689"/>
    <lineage>
        <taxon>Eukaryota</taxon>
        <taxon>Metazoa</taxon>
        <taxon>Ecdysozoa</taxon>
        <taxon>Arthropoda</taxon>
        <taxon>Crustacea</taxon>
        <taxon>Multicrustacea</taxon>
        <taxon>Malacostraca</taxon>
        <taxon>Eumalacostraca</taxon>
        <taxon>Eucarida</taxon>
        <taxon>Decapoda</taxon>
        <taxon>Dendrobranchiata</taxon>
        <taxon>Penaeoidea</taxon>
        <taxon>Penaeidae</taxon>
        <taxon>Penaeus</taxon>
    </lineage>
</organism>
<name>A0A3R7QR82_PENVA</name>
<dbReference type="Gene3D" id="3.80.10.10">
    <property type="entry name" value="Ribonuclease Inhibitor"/>
    <property type="match status" value="1"/>
</dbReference>
<dbReference type="SMART" id="SM00369">
    <property type="entry name" value="LRR_TYP"/>
    <property type="match status" value="4"/>
</dbReference>
<evidence type="ECO:0000256" key="2">
    <source>
        <dbReference type="ARBA" id="ARBA00022737"/>
    </source>
</evidence>
<feature type="compositionally biased region" description="Pro residues" evidence="3">
    <location>
        <begin position="385"/>
        <end position="423"/>
    </location>
</feature>
<dbReference type="EMBL" id="QCYY01001802">
    <property type="protein sequence ID" value="ROT75203.1"/>
    <property type="molecule type" value="Genomic_DNA"/>
</dbReference>
<dbReference type="OrthoDB" id="676979at2759"/>
<dbReference type="InterPro" id="IPR032675">
    <property type="entry name" value="LRR_dom_sf"/>
</dbReference>
<dbReference type="InterPro" id="IPR003591">
    <property type="entry name" value="Leu-rich_rpt_typical-subtyp"/>
</dbReference>
<evidence type="ECO:0000313" key="5">
    <source>
        <dbReference type="EMBL" id="ROT75203.1"/>
    </source>
</evidence>
<proteinExistence type="predicted"/>
<evidence type="ECO:0000256" key="1">
    <source>
        <dbReference type="ARBA" id="ARBA00022614"/>
    </source>
</evidence>
<evidence type="ECO:0000256" key="3">
    <source>
        <dbReference type="SAM" id="MobiDB-lite"/>
    </source>
</evidence>
<keyword evidence="6" id="KW-1185">Reference proteome</keyword>
<keyword evidence="2" id="KW-0677">Repeat</keyword>
<dbReference type="SUPFAM" id="SSF52058">
    <property type="entry name" value="L domain-like"/>
    <property type="match status" value="1"/>
</dbReference>
<evidence type="ECO:0000313" key="6">
    <source>
        <dbReference type="Proteomes" id="UP000283509"/>
    </source>
</evidence>
<dbReference type="InterPro" id="IPR001611">
    <property type="entry name" value="Leu-rich_rpt"/>
</dbReference>
<feature type="signal peptide" evidence="4">
    <location>
        <begin position="1"/>
        <end position="19"/>
    </location>
</feature>
<dbReference type="AlphaFoldDB" id="A0A3R7QR82"/>
<comment type="caution">
    <text evidence="5">The sequence shown here is derived from an EMBL/GenBank/DDBJ whole genome shotgun (WGS) entry which is preliminary data.</text>
</comment>
<gene>
    <name evidence="5" type="ORF">C7M84_006262</name>
</gene>
<reference evidence="5 6" key="1">
    <citation type="submission" date="2018-04" db="EMBL/GenBank/DDBJ databases">
        <authorList>
            <person name="Zhang X."/>
            <person name="Yuan J."/>
            <person name="Li F."/>
            <person name="Xiang J."/>
        </authorList>
    </citation>
    <scope>NUCLEOTIDE SEQUENCE [LARGE SCALE GENOMIC DNA]</scope>
    <source>
        <tissue evidence="5">Muscle</tissue>
    </source>
</reference>
<keyword evidence="4" id="KW-0732">Signal</keyword>
<feature type="chain" id="PRO_5018712042" description="Oplophorus-luciferin 2-monooxygenase non-catalytic subunit" evidence="4">
    <location>
        <begin position="20"/>
        <end position="423"/>
    </location>
</feature>
<accession>A0A3R7QR82</accession>
<dbReference type="Proteomes" id="UP000283509">
    <property type="component" value="Unassembled WGS sequence"/>
</dbReference>
<reference evidence="5 6" key="2">
    <citation type="submission" date="2019-01" db="EMBL/GenBank/DDBJ databases">
        <title>The decoding of complex shrimp genome reveals the adaptation for benthos swimmer, frequently molting mechanism and breeding impact on genome.</title>
        <authorList>
            <person name="Sun Y."/>
            <person name="Gao Y."/>
            <person name="Yu Y."/>
        </authorList>
    </citation>
    <scope>NUCLEOTIDE SEQUENCE [LARGE SCALE GENOMIC DNA]</scope>
    <source>
        <tissue evidence="5">Muscle</tissue>
    </source>
</reference>
<protein>
    <recommendedName>
        <fullName evidence="7">Oplophorus-luciferin 2-monooxygenase non-catalytic subunit</fullName>
    </recommendedName>
</protein>
<dbReference type="PANTHER" id="PTHR24366">
    <property type="entry name" value="IG(IMMUNOGLOBULIN) AND LRR(LEUCINE RICH REPEAT) DOMAINS"/>
    <property type="match status" value="1"/>
</dbReference>
<dbReference type="STRING" id="6689.A0A3R7QR82"/>
<feature type="region of interest" description="Disordered" evidence="3">
    <location>
        <begin position="342"/>
        <end position="423"/>
    </location>
</feature>
<evidence type="ECO:0008006" key="7">
    <source>
        <dbReference type="Google" id="ProtNLM"/>
    </source>
</evidence>
<dbReference type="Pfam" id="PF13855">
    <property type="entry name" value="LRR_8"/>
    <property type="match status" value="1"/>
</dbReference>